<dbReference type="AlphaFoldDB" id="A0A7C9RC51"/>
<accession>A0A7C9RC51</accession>
<reference evidence="2 3" key="1">
    <citation type="submission" date="2020-02" db="EMBL/GenBank/DDBJ databases">
        <title>Genome sequence of the type strain CGMCC 1.15528 of Mesorhizobium zhangyense.</title>
        <authorList>
            <person name="Gao J."/>
            <person name="Sun J."/>
        </authorList>
    </citation>
    <scope>NUCLEOTIDE SEQUENCE [LARGE SCALE GENOMIC DNA]</scope>
    <source>
        <strain evidence="2 3">CGMCC 1.15528</strain>
    </source>
</reference>
<name>A0A7C9RC51_9HYPH</name>
<sequence>MKIKMLIGLSGNEYSLAPGDERDFPQDEAIRLIQAGYAILAADVTIERAVSTPVIEKRKKGKPDVVSTEGDDSAVGGADIAGRGEAAS</sequence>
<organism evidence="2 3">
    <name type="scientific">Mesorhizobium zhangyense</name>
    <dbReference type="NCBI Taxonomy" id="1776730"/>
    <lineage>
        <taxon>Bacteria</taxon>
        <taxon>Pseudomonadati</taxon>
        <taxon>Pseudomonadota</taxon>
        <taxon>Alphaproteobacteria</taxon>
        <taxon>Hyphomicrobiales</taxon>
        <taxon>Phyllobacteriaceae</taxon>
        <taxon>Mesorhizobium</taxon>
    </lineage>
</organism>
<dbReference type="EMBL" id="JAAKZG010000028">
    <property type="protein sequence ID" value="NGN45175.1"/>
    <property type="molecule type" value="Genomic_DNA"/>
</dbReference>
<gene>
    <name evidence="2" type="ORF">G6N74_29415</name>
</gene>
<feature type="region of interest" description="Disordered" evidence="1">
    <location>
        <begin position="57"/>
        <end position="88"/>
    </location>
</feature>
<comment type="caution">
    <text evidence="2">The sequence shown here is derived from an EMBL/GenBank/DDBJ whole genome shotgun (WGS) entry which is preliminary data.</text>
</comment>
<protein>
    <submittedName>
        <fullName evidence="2">Uncharacterized protein</fullName>
    </submittedName>
</protein>
<evidence type="ECO:0000313" key="2">
    <source>
        <dbReference type="EMBL" id="NGN45175.1"/>
    </source>
</evidence>
<dbReference type="Proteomes" id="UP000481252">
    <property type="component" value="Unassembled WGS sequence"/>
</dbReference>
<proteinExistence type="predicted"/>
<evidence type="ECO:0000313" key="3">
    <source>
        <dbReference type="Proteomes" id="UP000481252"/>
    </source>
</evidence>
<dbReference type="RefSeq" id="WP_165121548.1">
    <property type="nucleotide sequence ID" value="NZ_JAAKZG010000028.1"/>
</dbReference>
<evidence type="ECO:0000256" key="1">
    <source>
        <dbReference type="SAM" id="MobiDB-lite"/>
    </source>
</evidence>
<keyword evidence="3" id="KW-1185">Reference proteome</keyword>